<keyword evidence="11" id="KW-1185">Reference proteome</keyword>
<keyword evidence="4 9" id="KW-0812">Transmembrane</keyword>
<keyword evidence="8 9" id="KW-0472">Membrane</keyword>
<dbReference type="OrthoDB" id="9986677at2759"/>
<dbReference type="NCBIfam" id="TIGR00727">
    <property type="entry name" value="ISP4_OPT"/>
    <property type="match status" value="1"/>
</dbReference>
<dbReference type="InterPro" id="IPR004648">
    <property type="entry name" value="Oligpept_transpt"/>
</dbReference>
<keyword evidence="6" id="KW-0653">Protein transport</keyword>
<protein>
    <submittedName>
        <fullName evidence="10">OPT oligopeptide transporter</fullName>
    </submittedName>
</protein>
<evidence type="ECO:0000313" key="10">
    <source>
        <dbReference type="EMBL" id="KZT06325.1"/>
    </source>
</evidence>
<evidence type="ECO:0000256" key="3">
    <source>
        <dbReference type="ARBA" id="ARBA00022448"/>
    </source>
</evidence>
<comment type="subcellular location">
    <subcellularLocation>
        <location evidence="1">Membrane</location>
        <topology evidence="1">Multi-pass membrane protein</topology>
    </subcellularLocation>
</comment>
<feature type="transmembrane region" description="Helical" evidence="9">
    <location>
        <begin position="590"/>
        <end position="607"/>
    </location>
</feature>
<dbReference type="GO" id="GO:0015031">
    <property type="term" value="P:protein transport"/>
    <property type="evidence" value="ECO:0007669"/>
    <property type="project" value="UniProtKB-KW"/>
</dbReference>
<evidence type="ECO:0000256" key="1">
    <source>
        <dbReference type="ARBA" id="ARBA00004141"/>
    </source>
</evidence>
<dbReference type="PANTHER" id="PTHR22601">
    <property type="entry name" value="ISP4 LIKE PROTEIN"/>
    <property type="match status" value="1"/>
</dbReference>
<dbReference type="RefSeq" id="XP_040764065.1">
    <property type="nucleotide sequence ID" value="XM_040904438.1"/>
</dbReference>
<evidence type="ECO:0000313" key="11">
    <source>
        <dbReference type="Proteomes" id="UP000076871"/>
    </source>
</evidence>
<reference evidence="10 11" key="1">
    <citation type="journal article" date="2016" name="Mol. Biol. Evol.">
        <title>Comparative Genomics of Early-Diverging Mushroom-Forming Fungi Provides Insights into the Origins of Lignocellulose Decay Capabilities.</title>
        <authorList>
            <person name="Nagy L.G."/>
            <person name="Riley R."/>
            <person name="Tritt A."/>
            <person name="Adam C."/>
            <person name="Daum C."/>
            <person name="Floudas D."/>
            <person name="Sun H."/>
            <person name="Yadav J.S."/>
            <person name="Pangilinan J."/>
            <person name="Larsson K.H."/>
            <person name="Matsuura K."/>
            <person name="Barry K."/>
            <person name="Labutti K."/>
            <person name="Kuo R."/>
            <person name="Ohm R.A."/>
            <person name="Bhattacharya S.S."/>
            <person name="Shirouzu T."/>
            <person name="Yoshinaga Y."/>
            <person name="Martin F.M."/>
            <person name="Grigoriev I.V."/>
            <person name="Hibbett D.S."/>
        </authorList>
    </citation>
    <scope>NUCLEOTIDE SEQUENCE [LARGE SCALE GENOMIC DNA]</scope>
    <source>
        <strain evidence="10 11">93-53</strain>
    </source>
</reference>
<dbReference type="InterPro" id="IPR004813">
    <property type="entry name" value="OPT"/>
</dbReference>
<dbReference type="Proteomes" id="UP000076871">
    <property type="component" value="Unassembled WGS sequence"/>
</dbReference>
<proteinExistence type="inferred from homology"/>
<feature type="transmembrane region" description="Helical" evidence="9">
    <location>
        <begin position="664"/>
        <end position="686"/>
    </location>
</feature>
<feature type="transmembrane region" description="Helical" evidence="9">
    <location>
        <begin position="409"/>
        <end position="429"/>
    </location>
</feature>
<keyword evidence="3" id="KW-0813">Transport</keyword>
<feature type="transmembrane region" description="Helical" evidence="9">
    <location>
        <begin position="277"/>
        <end position="296"/>
    </location>
</feature>
<feature type="transmembrane region" description="Helical" evidence="9">
    <location>
        <begin position="248"/>
        <end position="265"/>
    </location>
</feature>
<evidence type="ECO:0000256" key="7">
    <source>
        <dbReference type="ARBA" id="ARBA00022989"/>
    </source>
</evidence>
<feature type="transmembrane region" description="Helical" evidence="9">
    <location>
        <begin position="69"/>
        <end position="87"/>
    </location>
</feature>
<evidence type="ECO:0000256" key="8">
    <source>
        <dbReference type="ARBA" id="ARBA00023136"/>
    </source>
</evidence>
<dbReference type="InParanoid" id="A0A165E6E9"/>
<gene>
    <name evidence="10" type="ORF">LAESUDRAFT_653658</name>
</gene>
<feature type="transmembrane region" description="Helical" evidence="9">
    <location>
        <begin position="146"/>
        <end position="167"/>
    </location>
</feature>
<feature type="transmembrane region" description="Helical" evidence="9">
    <location>
        <begin position="38"/>
        <end position="57"/>
    </location>
</feature>
<accession>A0A165E6E9</accession>
<evidence type="ECO:0000256" key="6">
    <source>
        <dbReference type="ARBA" id="ARBA00022927"/>
    </source>
</evidence>
<comment type="similarity">
    <text evidence="2">Belongs to the oligopeptide OPT transporter family.</text>
</comment>
<dbReference type="GO" id="GO:0016020">
    <property type="term" value="C:membrane"/>
    <property type="evidence" value="ECO:0007669"/>
    <property type="project" value="UniProtKB-SubCell"/>
</dbReference>
<feature type="transmembrane region" description="Helical" evidence="9">
    <location>
        <begin position="357"/>
        <end position="377"/>
    </location>
</feature>
<evidence type="ECO:0000256" key="4">
    <source>
        <dbReference type="ARBA" id="ARBA00022692"/>
    </source>
</evidence>
<dbReference type="AlphaFoldDB" id="A0A165E6E9"/>
<name>A0A165E6E9_9APHY</name>
<keyword evidence="5" id="KW-0571">Peptide transport</keyword>
<dbReference type="Pfam" id="PF03169">
    <property type="entry name" value="OPT"/>
    <property type="match status" value="1"/>
</dbReference>
<evidence type="ECO:0000256" key="5">
    <source>
        <dbReference type="ARBA" id="ARBA00022856"/>
    </source>
</evidence>
<feature type="transmembrane region" description="Helical" evidence="9">
    <location>
        <begin position="435"/>
        <end position="456"/>
    </location>
</feature>
<feature type="transmembrane region" description="Helical" evidence="9">
    <location>
        <begin position="635"/>
        <end position="652"/>
    </location>
</feature>
<dbReference type="NCBIfam" id="TIGR00728">
    <property type="entry name" value="OPT_sfam"/>
    <property type="match status" value="1"/>
</dbReference>
<dbReference type="GeneID" id="63821468"/>
<sequence length="722" mass="81463">MDYNFDDLAEEEDSPYPEVRASVSNIDDPDMPVLTLRLWVLGLLLTAVAAAANMFFYMRQPAPSISTTLVVIVAHPIGKFLAFWLPITTYRLPRWLGGHEFSLNPGPWNIKEHALVFMMANVASGPPYAIQATISIDVSYGENLGYWFNVVLILATQLTGFGLAGLCRRILVWPASMVWPQNLIVCTLLNTLHAEEDEPRGGISRFRYLVYVGVAAFVFYFLPGYLFTALSVFSWVCWIVPNNVPVNQLFGIESGLGMGLLTFDWTQISWISSPLMVPWWAQVQVFAGFVFFYWILTPALYYPNVWSLAYFPMLSTELYDRFGDVYNVSKILDSSGDFSQSLYEAYSPLYLPAAYTMTYLMAFALAPCVIVHTALFHGKTIWQGIKRVSTEKDDIHAKLMKAYPEVPDWWYAVVFVTFFALAIVAAEVWHTGAPVWFLILAAIIPVVYIIPSGYVYSISGQVISINILAQIIPGVVLTGQPIPNMFFKSYALQTLTEGSRFVSDLKLGHYIKVPPRATFVAQLVSTLLVAFIQCGMQQWMFESVPQICTPHQKYSLTCPHNEVFYEASVLWGVIGPRRQFGSGSMYNPELWALLIGAVLPIPFWLWTRRNPESWMRYINTPLLLNGIADIPPATGINYSSWFLVGFIFQYVLRRRNFAWWSKFNYVTSAALDSGTVVSLLVIFFALEFPKGGVSISWWGNDVWKNTADYRGTPLRSTPSGGI</sequence>
<organism evidence="10 11">
    <name type="scientific">Laetiporus sulphureus 93-53</name>
    <dbReference type="NCBI Taxonomy" id="1314785"/>
    <lineage>
        <taxon>Eukaryota</taxon>
        <taxon>Fungi</taxon>
        <taxon>Dikarya</taxon>
        <taxon>Basidiomycota</taxon>
        <taxon>Agaricomycotina</taxon>
        <taxon>Agaricomycetes</taxon>
        <taxon>Polyporales</taxon>
        <taxon>Laetiporus</taxon>
    </lineage>
</organism>
<evidence type="ECO:0000256" key="9">
    <source>
        <dbReference type="SAM" id="Phobius"/>
    </source>
</evidence>
<evidence type="ECO:0000256" key="2">
    <source>
        <dbReference type="ARBA" id="ARBA00008807"/>
    </source>
</evidence>
<keyword evidence="7 9" id="KW-1133">Transmembrane helix</keyword>
<feature type="transmembrane region" description="Helical" evidence="9">
    <location>
        <begin position="208"/>
        <end position="236"/>
    </location>
</feature>
<dbReference type="GO" id="GO:0035673">
    <property type="term" value="F:oligopeptide transmembrane transporter activity"/>
    <property type="evidence" value="ECO:0007669"/>
    <property type="project" value="InterPro"/>
</dbReference>
<dbReference type="EMBL" id="KV427625">
    <property type="protein sequence ID" value="KZT06325.1"/>
    <property type="molecule type" value="Genomic_DNA"/>
</dbReference>